<evidence type="ECO:0000313" key="4">
    <source>
        <dbReference type="Proteomes" id="UP001174909"/>
    </source>
</evidence>
<evidence type="ECO:0000256" key="2">
    <source>
        <dbReference type="SAM" id="SignalP"/>
    </source>
</evidence>
<dbReference type="Proteomes" id="UP001174909">
    <property type="component" value="Unassembled WGS sequence"/>
</dbReference>
<keyword evidence="1" id="KW-0812">Transmembrane</keyword>
<keyword evidence="2" id="KW-0732">Signal</keyword>
<feature type="transmembrane region" description="Helical" evidence="1">
    <location>
        <begin position="65"/>
        <end position="98"/>
    </location>
</feature>
<evidence type="ECO:0000256" key="1">
    <source>
        <dbReference type="SAM" id="Phobius"/>
    </source>
</evidence>
<name>A0AA35R437_GEOBA</name>
<keyword evidence="1" id="KW-0472">Membrane</keyword>
<evidence type="ECO:0008006" key="5">
    <source>
        <dbReference type="Google" id="ProtNLM"/>
    </source>
</evidence>
<gene>
    <name evidence="3" type="ORF">GBAR_LOCUS3677</name>
</gene>
<dbReference type="AlphaFoldDB" id="A0AA35R437"/>
<organism evidence="3 4">
    <name type="scientific">Geodia barretti</name>
    <name type="common">Barrett's horny sponge</name>
    <dbReference type="NCBI Taxonomy" id="519541"/>
    <lineage>
        <taxon>Eukaryota</taxon>
        <taxon>Metazoa</taxon>
        <taxon>Porifera</taxon>
        <taxon>Demospongiae</taxon>
        <taxon>Heteroscleromorpha</taxon>
        <taxon>Tetractinellida</taxon>
        <taxon>Astrophorina</taxon>
        <taxon>Geodiidae</taxon>
        <taxon>Geodia</taxon>
    </lineage>
</organism>
<feature type="transmembrane region" description="Helical" evidence="1">
    <location>
        <begin position="166"/>
        <end position="190"/>
    </location>
</feature>
<keyword evidence="1" id="KW-1133">Transmembrane helix</keyword>
<feature type="chain" id="PRO_5041378314" description="Membrane-associated protein" evidence="2">
    <location>
        <begin position="28"/>
        <end position="235"/>
    </location>
</feature>
<accession>A0AA35R437</accession>
<protein>
    <recommendedName>
        <fullName evidence="5">Membrane-associated protein</fullName>
    </recommendedName>
</protein>
<keyword evidence="4" id="KW-1185">Reference proteome</keyword>
<feature type="transmembrane region" description="Helical" evidence="1">
    <location>
        <begin position="118"/>
        <end position="142"/>
    </location>
</feature>
<feature type="signal peptide" evidence="2">
    <location>
        <begin position="1"/>
        <end position="27"/>
    </location>
</feature>
<proteinExistence type="predicted"/>
<evidence type="ECO:0000313" key="3">
    <source>
        <dbReference type="EMBL" id="CAI8003581.1"/>
    </source>
</evidence>
<sequence>MAIYRNPRTGAIVSAVSLLLLSSAAIATINNVDFLVYIRNYKGANLPDYLRSFQNLIESTQDTSAWLITWSIVIIVGVTVSIVLALSSIESIIVGIIVRHINVSWKLFVMFISLLQEIVFSTVAILGYIATCIVCAVNAAAWGEPPALCATTSDYTTDDDGSCGTIYIGLTVITALQAVLCFAQLAKFGLIISLTIKKIKLQLSETPEPSEVEDTQNNIQATSTNAYIVGKVVVV</sequence>
<comment type="caution">
    <text evidence="3">The sequence shown here is derived from an EMBL/GenBank/DDBJ whole genome shotgun (WGS) entry which is preliminary data.</text>
</comment>
<reference evidence="3" key="1">
    <citation type="submission" date="2023-03" db="EMBL/GenBank/DDBJ databases">
        <authorList>
            <person name="Steffen K."/>
            <person name="Cardenas P."/>
        </authorList>
    </citation>
    <scope>NUCLEOTIDE SEQUENCE</scope>
</reference>
<dbReference type="EMBL" id="CASHTH010000524">
    <property type="protein sequence ID" value="CAI8003581.1"/>
    <property type="molecule type" value="Genomic_DNA"/>
</dbReference>